<reference evidence="2" key="1">
    <citation type="submission" date="2022-08" db="EMBL/GenBank/DDBJ databases">
        <authorList>
            <person name="Marques A."/>
        </authorList>
    </citation>
    <scope>NUCLEOTIDE SEQUENCE</scope>
    <source>
        <strain evidence="2">RhyPub2mFocal</strain>
        <tissue evidence="2">Leaves</tissue>
    </source>
</reference>
<dbReference type="PANTHER" id="PTHR44259">
    <property type="entry name" value="OS07G0183000 PROTEIN-RELATED"/>
    <property type="match status" value="1"/>
</dbReference>
<comment type="caution">
    <text evidence="2">The sequence shown here is derived from an EMBL/GenBank/DDBJ whole genome shotgun (WGS) entry which is preliminary data.</text>
</comment>
<evidence type="ECO:0000313" key="3">
    <source>
        <dbReference type="Proteomes" id="UP001140206"/>
    </source>
</evidence>
<gene>
    <name evidence="2" type="ORF">LUZ62_057610</name>
</gene>
<accession>A0AAV8DV86</accession>
<organism evidence="2 3">
    <name type="scientific">Rhynchospora pubera</name>
    <dbReference type="NCBI Taxonomy" id="906938"/>
    <lineage>
        <taxon>Eukaryota</taxon>
        <taxon>Viridiplantae</taxon>
        <taxon>Streptophyta</taxon>
        <taxon>Embryophyta</taxon>
        <taxon>Tracheophyta</taxon>
        <taxon>Spermatophyta</taxon>
        <taxon>Magnoliopsida</taxon>
        <taxon>Liliopsida</taxon>
        <taxon>Poales</taxon>
        <taxon>Cyperaceae</taxon>
        <taxon>Cyperoideae</taxon>
        <taxon>Rhynchosporeae</taxon>
        <taxon>Rhynchospora</taxon>
    </lineage>
</organism>
<dbReference type="InterPro" id="IPR050942">
    <property type="entry name" value="F-box_BR-signaling"/>
</dbReference>
<keyword evidence="3" id="KW-1185">Reference proteome</keyword>
<feature type="domain" description="KIB1-4 beta-propeller" evidence="1">
    <location>
        <begin position="77"/>
        <end position="328"/>
    </location>
</feature>
<proteinExistence type="predicted"/>
<evidence type="ECO:0000259" key="1">
    <source>
        <dbReference type="Pfam" id="PF03478"/>
    </source>
</evidence>
<dbReference type="Pfam" id="PF03478">
    <property type="entry name" value="Beta-prop_KIB1-4"/>
    <property type="match status" value="1"/>
</dbReference>
<dbReference type="EMBL" id="JAMFTS010000003">
    <property type="protein sequence ID" value="KAJ4773353.1"/>
    <property type="molecule type" value="Genomic_DNA"/>
</dbReference>
<sequence>MEGAPFKRNWSYLPELVLHWISEKVKSIADFIRYRTVCSAWRSASLPMPRHLPPQLPWLMIGHKLNADQDDDGKRLFYDLWKDKMHMLDLPEIVDKGCSGTHRGWILFVAREGREVFLLNPLTRARIPLPPFTFPVRHLGEEWHAPLHHTPHRFSPHLHFRGIKMIFSSDLTNPDCLITVFLHGLVFCYRVGDLCWTMVKNPLKNDVADATFYNGKFYLLYHEGSEEDIVIIDSDNPNEKIPCRFGFKLGNIRYLLEGQSGVYLVAVKYLMEEGLEDKYELYQFQEQSLKLKHITDTSNTTIFNTNNFRFLAICSNDWDCLGGGSMYIVMLIPVYEGNDVVGHRYSIWSKKLEDGELEQRRDLDEAPLQLIGPDETVMWFQPSLV</sequence>
<name>A0AAV8DV86_9POAL</name>
<dbReference type="InterPro" id="IPR005174">
    <property type="entry name" value="KIB1-4_b-propeller"/>
</dbReference>
<dbReference type="AlphaFoldDB" id="A0AAV8DV86"/>
<dbReference type="Proteomes" id="UP001140206">
    <property type="component" value="Chromosome 3"/>
</dbReference>
<evidence type="ECO:0000313" key="2">
    <source>
        <dbReference type="EMBL" id="KAJ4773353.1"/>
    </source>
</evidence>
<protein>
    <submittedName>
        <fullName evidence="2">F-box protein (DUF295)</fullName>
    </submittedName>
</protein>